<dbReference type="Proteomes" id="UP000217343">
    <property type="component" value="Chromosome"/>
</dbReference>
<reference evidence="2 3" key="1">
    <citation type="submission" date="2017-06" db="EMBL/GenBank/DDBJ databases">
        <title>Sequencing and comparative analysis of myxobacterial genomes.</title>
        <authorList>
            <person name="Rupp O."/>
            <person name="Goesmann A."/>
            <person name="Sogaard-Andersen L."/>
        </authorList>
    </citation>
    <scope>NUCLEOTIDE SEQUENCE [LARGE SCALE GENOMIC DNA]</scope>
    <source>
        <strain evidence="2 3">DSM 14697</strain>
    </source>
</reference>
<organism evidence="2 3">
    <name type="scientific">Corallococcus macrosporus DSM 14697</name>
    <dbReference type="NCBI Taxonomy" id="1189310"/>
    <lineage>
        <taxon>Bacteria</taxon>
        <taxon>Pseudomonadati</taxon>
        <taxon>Myxococcota</taxon>
        <taxon>Myxococcia</taxon>
        <taxon>Myxococcales</taxon>
        <taxon>Cystobacterineae</taxon>
        <taxon>Myxococcaceae</taxon>
        <taxon>Corallococcus</taxon>
    </lineage>
</organism>
<name>A0A250JYR6_9BACT</name>
<gene>
    <name evidence="2" type="ORF">MYMAC_004504</name>
</gene>
<accession>A0A250JYR6</accession>
<protein>
    <submittedName>
        <fullName evidence="2">Uncharacterized protein</fullName>
    </submittedName>
</protein>
<feature type="compositionally biased region" description="Basic and acidic residues" evidence="1">
    <location>
        <begin position="36"/>
        <end position="49"/>
    </location>
</feature>
<keyword evidence="3" id="KW-1185">Reference proteome</keyword>
<evidence type="ECO:0000256" key="1">
    <source>
        <dbReference type="SAM" id="MobiDB-lite"/>
    </source>
</evidence>
<feature type="region of interest" description="Disordered" evidence="1">
    <location>
        <begin position="23"/>
        <end position="49"/>
    </location>
</feature>
<dbReference type="EMBL" id="CP022203">
    <property type="protein sequence ID" value="ATB48873.1"/>
    <property type="molecule type" value="Genomic_DNA"/>
</dbReference>
<evidence type="ECO:0000313" key="2">
    <source>
        <dbReference type="EMBL" id="ATB48873.1"/>
    </source>
</evidence>
<evidence type="ECO:0000313" key="3">
    <source>
        <dbReference type="Proteomes" id="UP000217343"/>
    </source>
</evidence>
<dbReference type="AlphaFoldDB" id="A0A250JYR6"/>
<sequence length="49" mass="5577">MPWVYWSMESADISPGWKAAKSTAVQSRTPMRRARSREEVSASVVDHLK</sequence>
<dbReference type="KEGG" id="mmas:MYMAC_004504"/>
<proteinExistence type="predicted"/>